<accession>A0ABN1KI84</accession>
<protein>
    <submittedName>
        <fullName evidence="2">Cytochrome c oxidase subunit I</fullName>
    </submittedName>
</protein>
<sequence length="233" mass="25938">MSGSNSFDPAVPAHDPLAMTVHTPAVTLPDAQRKRGRATMLLVLLACLAPVAASYFLYFVVRPQTRSNYAELIQPTRGLPADLPLRSLGGQPVPAGSLKNQWLMIVVAGGDCDSRCEALLYDQRQLREMMGREKDRIDRVWLVVDDAPLRPPIAQAMQAGVPATVLRVPREALTDWLQPAPGQALESHLYLVDPMGEWMMRTPVPLAPEKFKKDLERLLRASAFWDRPGREPR</sequence>
<proteinExistence type="predicted"/>
<keyword evidence="1" id="KW-0472">Membrane</keyword>
<dbReference type="SUPFAM" id="SSF52833">
    <property type="entry name" value="Thioredoxin-like"/>
    <property type="match status" value="1"/>
</dbReference>
<keyword evidence="1" id="KW-1133">Transmembrane helix</keyword>
<keyword evidence="1" id="KW-0812">Transmembrane</keyword>
<dbReference type="InterPro" id="IPR036249">
    <property type="entry name" value="Thioredoxin-like_sf"/>
</dbReference>
<evidence type="ECO:0000256" key="1">
    <source>
        <dbReference type="SAM" id="Phobius"/>
    </source>
</evidence>
<keyword evidence="3" id="KW-1185">Reference proteome</keyword>
<evidence type="ECO:0000313" key="2">
    <source>
        <dbReference type="EMBL" id="GAA0767599.1"/>
    </source>
</evidence>
<dbReference type="EMBL" id="BAAAEW010000047">
    <property type="protein sequence ID" value="GAA0767599.1"/>
    <property type="molecule type" value="Genomic_DNA"/>
</dbReference>
<reference evidence="2 3" key="1">
    <citation type="journal article" date="2019" name="Int. J. Syst. Evol. Microbiol.">
        <title>The Global Catalogue of Microorganisms (GCM) 10K type strain sequencing project: providing services to taxonomists for standard genome sequencing and annotation.</title>
        <authorList>
            <consortium name="The Broad Institute Genomics Platform"/>
            <consortium name="The Broad Institute Genome Sequencing Center for Infectious Disease"/>
            <person name="Wu L."/>
            <person name="Ma J."/>
        </authorList>
    </citation>
    <scope>NUCLEOTIDE SEQUENCE [LARGE SCALE GENOMIC DNA]</scope>
    <source>
        <strain evidence="2 3">JCM 15503</strain>
    </source>
</reference>
<dbReference type="Proteomes" id="UP001500279">
    <property type="component" value="Unassembled WGS sequence"/>
</dbReference>
<organism evidence="2 3">
    <name type="scientific">Ideonella azotifigens</name>
    <dbReference type="NCBI Taxonomy" id="513160"/>
    <lineage>
        <taxon>Bacteria</taxon>
        <taxon>Pseudomonadati</taxon>
        <taxon>Pseudomonadota</taxon>
        <taxon>Betaproteobacteria</taxon>
        <taxon>Burkholderiales</taxon>
        <taxon>Sphaerotilaceae</taxon>
        <taxon>Ideonella</taxon>
    </lineage>
</organism>
<comment type="caution">
    <text evidence="2">The sequence shown here is derived from an EMBL/GenBank/DDBJ whole genome shotgun (WGS) entry which is preliminary data.</text>
</comment>
<evidence type="ECO:0000313" key="3">
    <source>
        <dbReference type="Proteomes" id="UP001500279"/>
    </source>
</evidence>
<feature type="transmembrane region" description="Helical" evidence="1">
    <location>
        <begin position="41"/>
        <end position="61"/>
    </location>
</feature>
<name>A0ABN1KI84_9BURK</name>
<gene>
    <name evidence="2" type="ORF">GCM10009107_56660</name>
</gene>